<feature type="domain" description="BTB" evidence="3">
    <location>
        <begin position="86"/>
        <end position="160"/>
    </location>
</feature>
<dbReference type="SUPFAM" id="SSF54695">
    <property type="entry name" value="POZ domain"/>
    <property type="match status" value="2"/>
</dbReference>
<name>A0A444UHP5_ACIRT</name>
<sequence>MSDRKNKEKEKVMSVRDRMGLFQTNNTTAPLRPNSGVSCGKAKEALKIKSQLPSPAEPITREYLNPHHFETFFKTLSSMKDEGFLLDITMSLGSDAYKVHSLVLAAVSPSVCKWFKSGGLDHTFSETVEPAAMFLDDKMTQLGIKAVVDFAYTGDVHIDGSNSIVEVLEACSWLEVDRLSQACSWILDPPQEEKTYQPSSSRERQETFRAIQDLWEKGIGCDVRVQSDGHSFKAHRVALAAGGEFFRAMFSSGMKESLETTVHLPCLSSPVLSSLLRFIYSGAVLLSWGNVFEITEAALLYQVGGLLQLCLDFLQIEINEEYCLDCMALAEAYDLVELKDFVELYILSNFEQVASVPKFQDLTEVQLVYFLDKDSLCVTSEVEVFKIVLLWVEEDMTCRLKWVEDLMKRVRFPLMSPKELKEVQRAEIMRTNQGCKELLNRAIASLRPKPGTKPVSCKPRTPNQVLVLIGGDHLNNDFSRRLPSNRLWFAHKFFNGVGLVKHIDWRPLSTIPDIPRFRHAVAVLNNQLYIFGGSWYYGERDILKSVVRYHPSHDSWEHLPDMNESRNYFAVVCVDGAMYAMGGNVDNTHILDSVECYTPGDNTWRSTGIKMVYLEMCESIPLKLGTRRTRYKYQGSGSIWELESDSKYLVPMTDTGFQPDSKNLLKCTSLILSAVDGTDCTYINQMWFVHPLHMALYSHATAVWDGEIYISGGYDINNISLKSVSRYHPLQGCTPLAPMCNDRGGHVMEAIGSCLYVAGGLKQLCVGYSDQYLCESYDPLKDAWTPITNLPEAHVTPASTVLDGQIYILGGFCHKTYQDCQSIHRYEPQTDRWTNMGYMPQAYADMAACLLLVPTHLRQ</sequence>
<evidence type="ECO:0000256" key="2">
    <source>
        <dbReference type="ARBA" id="ARBA00022737"/>
    </source>
</evidence>
<dbReference type="InterPro" id="IPR011043">
    <property type="entry name" value="Gal_Oxase/kelch_b-propeller"/>
</dbReference>
<reference evidence="4 5" key="1">
    <citation type="submission" date="2019-01" db="EMBL/GenBank/DDBJ databases">
        <title>Draft Genome and Complete Hox-Cluster Characterization of the Sterlet Sturgeon (Acipenser ruthenus).</title>
        <authorList>
            <person name="Wei Q."/>
        </authorList>
    </citation>
    <scope>NUCLEOTIDE SEQUENCE [LARGE SCALE GENOMIC DNA]</scope>
    <source>
        <strain evidence="4">WHYD16114868_AA</strain>
        <tissue evidence="4">Blood</tissue>
    </source>
</reference>
<organism evidence="4 5">
    <name type="scientific">Acipenser ruthenus</name>
    <name type="common">Sterlet sturgeon</name>
    <dbReference type="NCBI Taxonomy" id="7906"/>
    <lineage>
        <taxon>Eukaryota</taxon>
        <taxon>Metazoa</taxon>
        <taxon>Chordata</taxon>
        <taxon>Craniata</taxon>
        <taxon>Vertebrata</taxon>
        <taxon>Euteleostomi</taxon>
        <taxon>Actinopterygii</taxon>
        <taxon>Chondrostei</taxon>
        <taxon>Acipenseriformes</taxon>
        <taxon>Acipenseridae</taxon>
        <taxon>Acipenser</taxon>
    </lineage>
</organism>
<dbReference type="Pfam" id="PF00651">
    <property type="entry name" value="BTB"/>
    <property type="match status" value="1"/>
</dbReference>
<evidence type="ECO:0000259" key="3">
    <source>
        <dbReference type="PROSITE" id="PS50097"/>
    </source>
</evidence>
<dbReference type="SUPFAM" id="SSF50965">
    <property type="entry name" value="Galactose oxidase, central domain"/>
    <property type="match status" value="1"/>
</dbReference>
<dbReference type="Pfam" id="PF01344">
    <property type="entry name" value="Kelch_1"/>
    <property type="match status" value="5"/>
</dbReference>
<dbReference type="Pfam" id="PF21536">
    <property type="entry name" value="BTB_KLHL33"/>
    <property type="match status" value="1"/>
</dbReference>
<comment type="caution">
    <text evidence="4">The sequence shown here is derived from an EMBL/GenBank/DDBJ whole genome shotgun (WGS) entry which is preliminary data.</text>
</comment>
<dbReference type="Proteomes" id="UP000289886">
    <property type="component" value="Unassembled WGS sequence"/>
</dbReference>
<proteinExistence type="predicted"/>
<dbReference type="EMBL" id="SCEB01214555">
    <property type="protein sequence ID" value="RXM34681.1"/>
    <property type="molecule type" value="Genomic_DNA"/>
</dbReference>
<accession>A0A444UHP5</accession>
<dbReference type="Gene3D" id="2.120.10.80">
    <property type="entry name" value="Kelch-type beta propeller"/>
    <property type="match status" value="2"/>
</dbReference>
<keyword evidence="1" id="KW-0880">Kelch repeat</keyword>
<dbReference type="SMART" id="SM00875">
    <property type="entry name" value="BACK"/>
    <property type="match status" value="1"/>
</dbReference>
<dbReference type="InterPro" id="IPR000210">
    <property type="entry name" value="BTB/POZ_dom"/>
</dbReference>
<evidence type="ECO:0000256" key="1">
    <source>
        <dbReference type="ARBA" id="ARBA00022441"/>
    </source>
</evidence>
<dbReference type="InterPro" id="IPR011705">
    <property type="entry name" value="BACK"/>
</dbReference>
<dbReference type="InterPro" id="IPR015915">
    <property type="entry name" value="Kelch-typ_b-propeller"/>
</dbReference>
<keyword evidence="5" id="KW-1185">Reference proteome</keyword>
<dbReference type="Pfam" id="PF07707">
    <property type="entry name" value="BACK"/>
    <property type="match status" value="1"/>
</dbReference>
<dbReference type="Gene3D" id="1.25.40.420">
    <property type="match status" value="1"/>
</dbReference>
<dbReference type="AlphaFoldDB" id="A0A444UHP5"/>
<evidence type="ECO:0000313" key="5">
    <source>
        <dbReference type="Proteomes" id="UP000289886"/>
    </source>
</evidence>
<keyword evidence="2" id="KW-0677">Repeat</keyword>
<dbReference type="PANTHER" id="PTHR45632">
    <property type="entry name" value="LD33804P"/>
    <property type="match status" value="1"/>
</dbReference>
<dbReference type="PROSITE" id="PS50097">
    <property type="entry name" value="BTB"/>
    <property type="match status" value="2"/>
</dbReference>
<dbReference type="SMART" id="SM00225">
    <property type="entry name" value="BTB"/>
    <property type="match status" value="2"/>
</dbReference>
<dbReference type="PANTHER" id="PTHR45632:SF14">
    <property type="entry name" value="KELCH-LIKE PROTEIN 33"/>
    <property type="match status" value="1"/>
</dbReference>
<evidence type="ECO:0000313" key="4">
    <source>
        <dbReference type="EMBL" id="RXM34681.1"/>
    </source>
</evidence>
<feature type="domain" description="BTB" evidence="3">
    <location>
        <begin position="221"/>
        <end position="288"/>
    </location>
</feature>
<gene>
    <name evidence="4" type="ORF">EOD39_13872</name>
</gene>
<dbReference type="Gene3D" id="3.30.710.10">
    <property type="entry name" value="Potassium Channel Kv1.1, Chain A"/>
    <property type="match status" value="2"/>
</dbReference>
<dbReference type="SMART" id="SM00612">
    <property type="entry name" value="Kelch"/>
    <property type="match status" value="5"/>
</dbReference>
<dbReference type="InterPro" id="IPR011333">
    <property type="entry name" value="SKP1/BTB/POZ_sf"/>
</dbReference>
<dbReference type="InterPro" id="IPR006652">
    <property type="entry name" value="Kelch_1"/>
</dbReference>
<protein>
    <submittedName>
        <fullName evidence="4">Kelch-like protein 33</fullName>
    </submittedName>
</protein>